<dbReference type="InterPro" id="IPR010497">
    <property type="entry name" value="Epoxide_hydro_N"/>
</dbReference>
<name>A0A6J4VCK4_9DEIN</name>
<dbReference type="EC" id="3.3.2.9" evidence="2"/>
<evidence type="ECO:0000313" key="2">
    <source>
        <dbReference type="EMBL" id="CAA9572351.1"/>
    </source>
</evidence>
<reference evidence="2" key="1">
    <citation type="submission" date="2020-02" db="EMBL/GenBank/DDBJ databases">
        <authorList>
            <person name="Meier V. D."/>
        </authorList>
    </citation>
    <scope>NUCLEOTIDE SEQUENCE</scope>
    <source>
        <strain evidence="2">AVDCRST_MAG86</strain>
    </source>
</reference>
<dbReference type="Gene3D" id="3.40.50.1820">
    <property type="entry name" value="alpha/beta hydrolase"/>
    <property type="match status" value="1"/>
</dbReference>
<evidence type="ECO:0000259" key="1">
    <source>
        <dbReference type="Pfam" id="PF06441"/>
    </source>
</evidence>
<dbReference type="InterPro" id="IPR029058">
    <property type="entry name" value="AB_hydrolase_fold"/>
</dbReference>
<protein>
    <submittedName>
        <fullName evidence="2">Epoxide hydrolase</fullName>
        <ecNumber evidence="2">3.3.2.9</ecNumber>
    </submittedName>
</protein>
<organism evidence="2">
    <name type="scientific">uncultured Truepera sp</name>
    <dbReference type="NCBI Taxonomy" id="543023"/>
    <lineage>
        <taxon>Bacteria</taxon>
        <taxon>Thermotogati</taxon>
        <taxon>Deinococcota</taxon>
        <taxon>Deinococci</taxon>
        <taxon>Trueperales</taxon>
        <taxon>Trueperaceae</taxon>
        <taxon>Truepera</taxon>
        <taxon>environmental samples</taxon>
    </lineage>
</organism>
<feature type="domain" description="Epoxide hydrolase N-terminal" evidence="1">
    <location>
        <begin position="3"/>
        <end position="29"/>
    </location>
</feature>
<accession>A0A6J4VCK4</accession>
<gene>
    <name evidence="2" type="ORF">AVDCRST_MAG86-1797</name>
</gene>
<dbReference type="Pfam" id="PF06441">
    <property type="entry name" value="EHN"/>
    <property type="match status" value="1"/>
</dbReference>
<dbReference type="AlphaFoldDB" id="A0A6J4VCK4"/>
<keyword evidence="2" id="KW-0378">Hydrolase</keyword>
<dbReference type="EMBL" id="CADCWP010000136">
    <property type="protein sequence ID" value="CAA9572351.1"/>
    <property type="molecule type" value="Genomic_DNA"/>
</dbReference>
<sequence length="32" mass="3674">MAVEPFTIDVPQATLEDLKERLARTRWTDDVG</sequence>
<dbReference type="GO" id="GO:0033961">
    <property type="term" value="F:cis-stilbene-oxide hydrolase activity"/>
    <property type="evidence" value="ECO:0007669"/>
    <property type="project" value="UniProtKB-EC"/>
</dbReference>
<proteinExistence type="predicted"/>